<evidence type="ECO:0000313" key="4">
    <source>
        <dbReference type="Proteomes" id="UP000293874"/>
    </source>
</evidence>
<dbReference type="EMBL" id="SGXA01000001">
    <property type="protein sequence ID" value="RZS76253.1"/>
    <property type="molecule type" value="Genomic_DNA"/>
</dbReference>
<sequence>MSGKTDIFLEYRSLLFSIAYNMLGSVDAAEDLVQDSYLKWMASEETDIRFVKSYLVKTVTNLCINYLNSARIRRESYVGIWLPEPLHQSDKRSASAGIESWHALSIGILVLLEKLTPQERAIFLLKEIFAYDYFELAQIFDKTEQNCRQIFKRAKDHLGNDTRRFDVDLKVHEKVLNNFLQALTDGQMDELIHLLKEDIILYADGGGSVLNANGRRFTAALKPVYGKEHVSRLLVSVVLKMRQYVPAFSQQLIMANGLPSILTNSGDEPLSLISIEPEGDRIRNIYLQTNPEKLHSFRKI</sequence>
<dbReference type="SUPFAM" id="SSF88659">
    <property type="entry name" value="Sigma3 and sigma4 domains of RNA polymerase sigma factors"/>
    <property type="match status" value="1"/>
</dbReference>
<evidence type="ECO:0000259" key="2">
    <source>
        <dbReference type="Pfam" id="PF08281"/>
    </source>
</evidence>
<dbReference type="OrthoDB" id="3211555at2"/>
<reference evidence="3 4" key="1">
    <citation type="submission" date="2019-02" db="EMBL/GenBank/DDBJ databases">
        <title>Genomic Encyclopedia of Type Strains, Phase IV (KMG-IV): sequencing the most valuable type-strain genomes for metagenomic binning, comparative biology and taxonomic classification.</title>
        <authorList>
            <person name="Goeker M."/>
        </authorList>
    </citation>
    <scope>NUCLEOTIDE SEQUENCE [LARGE SCALE GENOMIC DNA]</scope>
    <source>
        <strain evidence="3 4">DSM 18116</strain>
    </source>
</reference>
<gene>
    <name evidence="3" type="ORF">EV199_2133</name>
</gene>
<organism evidence="3 4">
    <name type="scientific">Pseudobacter ginsenosidimutans</name>
    <dbReference type="NCBI Taxonomy" id="661488"/>
    <lineage>
        <taxon>Bacteria</taxon>
        <taxon>Pseudomonadati</taxon>
        <taxon>Bacteroidota</taxon>
        <taxon>Chitinophagia</taxon>
        <taxon>Chitinophagales</taxon>
        <taxon>Chitinophagaceae</taxon>
        <taxon>Pseudobacter</taxon>
    </lineage>
</organism>
<name>A0A4Q7N5B9_9BACT</name>
<dbReference type="InterPro" id="IPR052704">
    <property type="entry name" value="ECF_Sigma-70_Domain"/>
</dbReference>
<dbReference type="InterPro" id="IPR036388">
    <property type="entry name" value="WH-like_DNA-bd_sf"/>
</dbReference>
<feature type="domain" description="RNA polymerase sigma factor 70 region 4 type 2" evidence="2">
    <location>
        <begin position="108"/>
        <end position="158"/>
    </location>
</feature>
<dbReference type="AlphaFoldDB" id="A0A4Q7N5B9"/>
<dbReference type="InterPro" id="IPR013324">
    <property type="entry name" value="RNA_pol_sigma_r3/r4-like"/>
</dbReference>
<dbReference type="InterPro" id="IPR007627">
    <property type="entry name" value="RNA_pol_sigma70_r2"/>
</dbReference>
<dbReference type="Gene3D" id="1.10.10.10">
    <property type="entry name" value="Winged helix-like DNA-binding domain superfamily/Winged helix DNA-binding domain"/>
    <property type="match status" value="1"/>
</dbReference>
<feature type="domain" description="RNA polymerase sigma-70 region 2" evidence="1">
    <location>
        <begin position="8"/>
        <end position="71"/>
    </location>
</feature>
<dbReference type="SUPFAM" id="SSF88946">
    <property type="entry name" value="Sigma2 domain of RNA polymerase sigma factors"/>
    <property type="match status" value="1"/>
</dbReference>
<dbReference type="GO" id="GO:0006352">
    <property type="term" value="P:DNA-templated transcription initiation"/>
    <property type="evidence" value="ECO:0007669"/>
    <property type="project" value="InterPro"/>
</dbReference>
<dbReference type="PANTHER" id="PTHR30173">
    <property type="entry name" value="SIGMA 19 FACTOR"/>
    <property type="match status" value="1"/>
</dbReference>
<dbReference type="GO" id="GO:0016987">
    <property type="term" value="F:sigma factor activity"/>
    <property type="evidence" value="ECO:0007669"/>
    <property type="project" value="InterPro"/>
</dbReference>
<dbReference type="InterPro" id="IPR013249">
    <property type="entry name" value="RNA_pol_sigma70_r4_t2"/>
</dbReference>
<protein>
    <submittedName>
        <fullName evidence="3">RNA polymerase sigma-70 factor (ECF subfamily)</fullName>
    </submittedName>
</protein>
<dbReference type="Gene3D" id="1.10.1740.10">
    <property type="match status" value="1"/>
</dbReference>
<dbReference type="InterPro" id="IPR014284">
    <property type="entry name" value="RNA_pol_sigma-70_dom"/>
</dbReference>
<dbReference type="RefSeq" id="WP_130540564.1">
    <property type="nucleotide sequence ID" value="NZ_CP042431.1"/>
</dbReference>
<evidence type="ECO:0000259" key="1">
    <source>
        <dbReference type="Pfam" id="PF04542"/>
    </source>
</evidence>
<dbReference type="GO" id="GO:0003677">
    <property type="term" value="F:DNA binding"/>
    <property type="evidence" value="ECO:0007669"/>
    <property type="project" value="InterPro"/>
</dbReference>
<dbReference type="Pfam" id="PF08281">
    <property type="entry name" value="Sigma70_r4_2"/>
    <property type="match status" value="1"/>
</dbReference>
<evidence type="ECO:0000313" key="3">
    <source>
        <dbReference type="EMBL" id="RZS76253.1"/>
    </source>
</evidence>
<proteinExistence type="predicted"/>
<dbReference type="NCBIfam" id="TIGR02937">
    <property type="entry name" value="sigma70-ECF"/>
    <property type="match status" value="1"/>
</dbReference>
<dbReference type="PANTHER" id="PTHR30173:SF36">
    <property type="entry name" value="ECF RNA POLYMERASE SIGMA FACTOR SIGJ"/>
    <property type="match status" value="1"/>
</dbReference>
<dbReference type="Proteomes" id="UP000293874">
    <property type="component" value="Unassembled WGS sequence"/>
</dbReference>
<keyword evidence="4" id="KW-1185">Reference proteome</keyword>
<dbReference type="InterPro" id="IPR013325">
    <property type="entry name" value="RNA_pol_sigma_r2"/>
</dbReference>
<comment type="caution">
    <text evidence="3">The sequence shown here is derived from an EMBL/GenBank/DDBJ whole genome shotgun (WGS) entry which is preliminary data.</text>
</comment>
<dbReference type="Pfam" id="PF04542">
    <property type="entry name" value="Sigma70_r2"/>
    <property type="match status" value="1"/>
</dbReference>
<accession>A0A4Q7N5B9</accession>